<keyword evidence="3" id="KW-1185">Reference proteome</keyword>
<protein>
    <submittedName>
        <fullName evidence="2">Uncharacterized protein</fullName>
    </submittedName>
</protein>
<feature type="region of interest" description="Disordered" evidence="1">
    <location>
        <begin position="102"/>
        <end position="179"/>
    </location>
</feature>
<evidence type="ECO:0000313" key="2">
    <source>
        <dbReference type="EMBL" id="CAK9058658.1"/>
    </source>
</evidence>
<dbReference type="Proteomes" id="UP001642484">
    <property type="component" value="Unassembled WGS sequence"/>
</dbReference>
<evidence type="ECO:0000256" key="1">
    <source>
        <dbReference type="SAM" id="MobiDB-lite"/>
    </source>
</evidence>
<name>A0ABP0N5E5_9DINO</name>
<feature type="compositionally biased region" description="Low complexity" evidence="1">
    <location>
        <begin position="102"/>
        <end position="112"/>
    </location>
</feature>
<reference evidence="2 3" key="1">
    <citation type="submission" date="2024-02" db="EMBL/GenBank/DDBJ databases">
        <authorList>
            <person name="Chen Y."/>
            <person name="Shah S."/>
            <person name="Dougan E. K."/>
            <person name="Thang M."/>
            <person name="Chan C."/>
        </authorList>
    </citation>
    <scope>NUCLEOTIDE SEQUENCE [LARGE SCALE GENOMIC DNA]</scope>
</reference>
<dbReference type="EMBL" id="CAXAMN010021362">
    <property type="protein sequence ID" value="CAK9058658.1"/>
    <property type="molecule type" value="Genomic_DNA"/>
</dbReference>
<proteinExistence type="predicted"/>
<sequence length="359" mass="37348">MAAEHGGPPFETALHEAHQRLLAAHGAALATLEAELQHMRMENMRLRLRLAQAGLSDAEPVRKEVASEAPAVSSVGSVRSELVEAAPVATGGAPAVVSAATEAPRATRAEPAMVEPSTLTGAPPPAPHRAEVPPLPSAREVPPKESRTHLGDLEKPLYSGTDAGSALGSTGPSPTSPGGSGAVVRVLLTELLQRYGLQHLPVSQAGSTYTLGGQPFRLRQAGTDLLASRGDDGGHSWELLEALLVQHLPQLQASAGRSERLAPQTTAHLGDQVPTVHLSGTAQAATASAPTGPIVWEGPEAFGAGARPGEGGLPAWRADGLPTFHNAFPQSFDALSGARQYYSQFRVRVPTASQYDSER</sequence>
<feature type="compositionally biased region" description="Low complexity" evidence="1">
    <location>
        <begin position="163"/>
        <end position="177"/>
    </location>
</feature>
<gene>
    <name evidence="2" type="ORF">CCMP2556_LOCUS28920</name>
</gene>
<accession>A0ABP0N5E5</accession>
<organism evidence="2 3">
    <name type="scientific">Durusdinium trenchii</name>
    <dbReference type="NCBI Taxonomy" id="1381693"/>
    <lineage>
        <taxon>Eukaryota</taxon>
        <taxon>Sar</taxon>
        <taxon>Alveolata</taxon>
        <taxon>Dinophyceae</taxon>
        <taxon>Suessiales</taxon>
        <taxon>Symbiodiniaceae</taxon>
        <taxon>Durusdinium</taxon>
    </lineage>
</organism>
<comment type="caution">
    <text evidence="2">The sequence shown here is derived from an EMBL/GenBank/DDBJ whole genome shotgun (WGS) entry which is preliminary data.</text>
</comment>
<evidence type="ECO:0000313" key="3">
    <source>
        <dbReference type="Proteomes" id="UP001642484"/>
    </source>
</evidence>
<feature type="compositionally biased region" description="Basic and acidic residues" evidence="1">
    <location>
        <begin position="141"/>
        <end position="155"/>
    </location>
</feature>